<feature type="domain" description="RsdA/BaiN/AoA(So)-like Rossmann fold-like" evidence="4">
    <location>
        <begin position="10"/>
        <end position="395"/>
    </location>
</feature>
<organism evidence="6 7">
    <name type="scientific">Halorhodospira halochloris</name>
    <name type="common">Ectothiorhodospira halochloris</name>
    <dbReference type="NCBI Taxonomy" id="1052"/>
    <lineage>
        <taxon>Bacteria</taxon>
        <taxon>Pseudomonadati</taxon>
        <taxon>Pseudomonadota</taxon>
        <taxon>Gammaproteobacteria</taxon>
        <taxon>Chromatiales</taxon>
        <taxon>Ectothiorhodospiraceae</taxon>
        <taxon>Halorhodospira</taxon>
    </lineage>
</organism>
<dbReference type="STRING" id="1354791.M911_04050"/>
<dbReference type="InterPro" id="IPR055178">
    <property type="entry name" value="RsdA/BaiN/AoA(So)-like_dom"/>
</dbReference>
<dbReference type="AlphaFoldDB" id="A0A110B5B5"/>
<keyword evidence="3" id="KW-0274">FAD</keyword>
<dbReference type="SUPFAM" id="SSF160996">
    <property type="entry name" value="HI0933 insert domain-like"/>
    <property type="match status" value="1"/>
</dbReference>
<keyword evidence="2" id="KW-0285">Flavoprotein</keyword>
<dbReference type="RefSeq" id="WP_096409475.1">
    <property type="nucleotide sequence ID" value="NZ_AP017372.2"/>
</dbReference>
<name>A0A110B5B5_HALHR</name>
<dbReference type="Gene3D" id="2.40.30.10">
    <property type="entry name" value="Translation factors"/>
    <property type="match status" value="1"/>
</dbReference>
<dbReference type="PANTHER" id="PTHR42887">
    <property type="entry name" value="OS12G0638800 PROTEIN"/>
    <property type="match status" value="1"/>
</dbReference>
<dbReference type="OrthoDB" id="9773233at2"/>
<dbReference type="PRINTS" id="PR00411">
    <property type="entry name" value="PNDRDTASEI"/>
</dbReference>
<dbReference type="SUPFAM" id="SSF51905">
    <property type="entry name" value="FAD/NAD(P)-binding domain"/>
    <property type="match status" value="1"/>
</dbReference>
<evidence type="ECO:0000259" key="5">
    <source>
        <dbReference type="Pfam" id="PF22780"/>
    </source>
</evidence>
<protein>
    <submittedName>
        <fullName evidence="6">NAD(FAD)-utilizing dehydrogenases</fullName>
    </submittedName>
</protein>
<dbReference type="NCBIfam" id="TIGR00275">
    <property type="entry name" value="aminoacetone oxidase family FAD-binding enzyme"/>
    <property type="match status" value="1"/>
</dbReference>
<dbReference type="Proteomes" id="UP000218890">
    <property type="component" value="Chromosome"/>
</dbReference>
<evidence type="ECO:0000256" key="2">
    <source>
        <dbReference type="ARBA" id="ARBA00022630"/>
    </source>
</evidence>
<sequence>MQTIDPHYYDIIIIGAGAAGLMCAGVAGQQGGGHRILVLDHANKPGKKILMSGGGRCNFTNLHCTAEDFICANPHFAKSALSRFTPWDFIALVERYGIPYHERDHGQLFCDRSAKDILNMLLAECERANVEIRTRAPIKDVRVGPPHQVDTPTGTVQADALVIATGGYSVPSIGASGFGFDLAQSLDIPVRSTRPGLVPLTLGKKALKRLEGLSGIALDATANVNGKSFRENLLFTHRGLSGPAVLQVSSYWEPGQSVEIDLFPDVNLGDHIRSVRQQRPKMELKTLLGERLTRRVAQRWCDLGVKSQPLGQLSDTDIDRVEQACQSWQVWPSGTEGYRVAEVTVGGVDTDALSSKTLECRAFPGLYFIGEVVDVTGHLGGFNLQWAWASGHAAGWALATGASAPGYP</sequence>
<dbReference type="InterPro" id="IPR023166">
    <property type="entry name" value="BaiN-like_dom_sf"/>
</dbReference>
<dbReference type="EMBL" id="AP017372">
    <property type="protein sequence ID" value="BAU58076.1"/>
    <property type="molecule type" value="Genomic_DNA"/>
</dbReference>
<dbReference type="InterPro" id="IPR057661">
    <property type="entry name" value="RsdA/BaiN/AoA(So)_Rossmann"/>
</dbReference>
<dbReference type="PANTHER" id="PTHR42887:SF2">
    <property type="entry name" value="OS12G0638800 PROTEIN"/>
    <property type="match status" value="1"/>
</dbReference>
<dbReference type="Gene3D" id="3.50.50.60">
    <property type="entry name" value="FAD/NAD(P)-binding domain"/>
    <property type="match status" value="1"/>
</dbReference>
<comment type="cofactor">
    <cofactor evidence="1">
        <name>FAD</name>
        <dbReference type="ChEBI" id="CHEBI:57692"/>
    </cofactor>
</comment>
<evidence type="ECO:0000313" key="7">
    <source>
        <dbReference type="Proteomes" id="UP000218890"/>
    </source>
</evidence>
<feature type="domain" description="RsdA/BaiN/AoA(So)-like insert" evidence="5">
    <location>
        <begin position="194"/>
        <end position="343"/>
    </location>
</feature>
<dbReference type="KEGG" id="hhk:HH1059_13660"/>
<accession>A0A110B5B5</accession>
<gene>
    <name evidence="6" type="ORF">HH1059_13660</name>
</gene>
<evidence type="ECO:0000256" key="3">
    <source>
        <dbReference type="ARBA" id="ARBA00022827"/>
    </source>
</evidence>
<dbReference type="Pfam" id="PF03486">
    <property type="entry name" value="HI0933_like"/>
    <property type="match status" value="1"/>
</dbReference>
<dbReference type="Gene3D" id="1.10.8.260">
    <property type="entry name" value="HI0933 insert domain-like"/>
    <property type="match status" value="1"/>
</dbReference>
<evidence type="ECO:0000259" key="4">
    <source>
        <dbReference type="Pfam" id="PF03486"/>
    </source>
</evidence>
<evidence type="ECO:0000313" key="6">
    <source>
        <dbReference type="EMBL" id="BAU58076.1"/>
    </source>
</evidence>
<proteinExistence type="predicted"/>
<dbReference type="InterPro" id="IPR004792">
    <property type="entry name" value="BaiN-like"/>
</dbReference>
<reference evidence="6" key="1">
    <citation type="submission" date="2016-02" db="EMBL/GenBank/DDBJ databases">
        <title>Halorhodospira halochloris DSM-1059 complete genome, version 2.</title>
        <authorList>
            <person name="Tsukatani Y."/>
        </authorList>
    </citation>
    <scope>NUCLEOTIDE SEQUENCE</scope>
    <source>
        <strain evidence="6">DSM 1059</strain>
    </source>
</reference>
<dbReference type="Pfam" id="PF22780">
    <property type="entry name" value="HI0933_like_1st"/>
    <property type="match status" value="1"/>
</dbReference>
<dbReference type="InterPro" id="IPR036188">
    <property type="entry name" value="FAD/NAD-bd_sf"/>
</dbReference>
<evidence type="ECO:0000256" key="1">
    <source>
        <dbReference type="ARBA" id="ARBA00001974"/>
    </source>
</evidence>
<keyword evidence="7" id="KW-1185">Reference proteome</keyword>